<gene>
    <name evidence="2" type="ORF">CVLEPA_LOCUS16367</name>
</gene>
<dbReference type="EMBL" id="CAWYQH010000099">
    <property type="protein sequence ID" value="CAK8685226.1"/>
    <property type="molecule type" value="Genomic_DNA"/>
</dbReference>
<accession>A0ABP0G059</accession>
<evidence type="ECO:0000256" key="1">
    <source>
        <dbReference type="SAM" id="MobiDB-lite"/>
    </source>
</evidence>
<feature type="region of interest" description="Disordered" evidence="1">
    <location>
        <begin position="53"/>
        <end position="72"/>
    </location>
</feature>
<sequence>MYADYASRVCGPCSHLPKVLILPEQKLPHHHKMSKIYQLQLFIPACWNRSFGHPTRSGQQERTIQSNTRPESHAIWVRGSPTTTKIKKKLLIQHTSLRRSRRGNRNKVVEETVERLTPKPDVNIEPAEMLAREN</sequence>
<evidence type="ECO:0000313" key="3">
    <source>
        <dbReference type="Proteomes" id="UP001642483"/>
    </source>
</evidence>
<comment type="caution">
    <text evidence="2">The sequence shown here is derived from an EMBL/GenBank/DDBJ whole genome shotgun (WGS) entry which is preliminary data.</text>
</comment>
<organism evidence="2 3">
    <name type="scientific">Clavelina lepadiformis</name>
    <name type="common">Light-bulb sea squirt</name>
    <name type="synonym">Ascidia lepadiformis</name>
    <dbReference type="NCBI Taxonomy" id="159417"/>
    <lineage>
        <taxon>Eukaryota</taxon>
        <taxon>Metazoa</taxon>
        <taxon>Chordata</taxon>
        <taxon>Tunicata</taxon>
        <taxon>Ascidiacea</taxon>
        <taxon>Aplousobranchia</taxon>
        <taxon>Clavelinidae</taxon>
        <taxon>Clavelina</taxon>
    </lineage>
</organism>
<dbReference type="Proteomes" id="UP001642483">
    <property type="component" value="Unassembled WGS sequence"/>
</dbReference>
<keyword evidence="3" id="KW-1185">Reference proteome</keyword>
<reference evidence="2 3" key="1">
    <citation type="submission" date="2024-02" db="EMBL/GenBank/DDBJ databases">
        <authorList>
            <person name="Daric V."/>
            <person name="Darras S."/>
        </authorList>
    </citation>
    <scope>NUCLEOTIDE SEQUENCE [LARGE SCALE GENOMIC DNA]</scope>
</reference>
<evidence type="ECO:0000313" key="2">
    <source>
        <dbReference type="EMBL" id="CAK8685226.1"/>
    </source>
</evidence>
<proteinExistence type="predicted"/>
<feature type="compositionally biased region" description="Polar residues" evidence="1">
    <location>
        <begin position="56"/>
        <end position="69"/>
    </location>
</feature>
<protein>
    <submittedName>
        <fullName evidence="2">Uncharacterized protein</fullName>
    </submittedName>
</protein>
<name>A0ABP0G059_CLALP</name>